<dbReference type="AlphaFoldDB" id="A0A292PYD8"/>
<feature type="region of interest" description="Disordered" evidence="1">
    <location>
        <begin position="72"/>
        <end position="124"/>
    </location>
</feature>
<evidence type="ECO:0000313" key="2">
    <source>
        <dbReference type="EMBL" id="CUS11638.1"/>
    </source>
</evidence>
<dbReference type="Proteomes" id="UP001412239">
    <property type="component" value="Unassembled WGS sequence"/>
</dbReference>
<dbReference type="EMBL" id="LN891015">
    <property type="protein sequence ID" value="CUS11638.1"/>
    <property type="molecule type" value="Genomic_DNA"/>
</dbReference>
<evidence type="ECO:0000256" key="1">
    <source>
        <dbReference type="SAM" id="MobiDB-lite"/>
    </source>
</evidence>
<accession>A0A292PYD8</accession>
<protein>
    <submittedName>
        <fullName evidence="2">Uncharacterized protein</fullName>
    </submittedName>
</protein>
<gene>
    <name evidence="2" type="ORF">GSTUAT00004265001</name>
</gene>
<proteinExistence type="predicted"/>
<organism evidence="2 3">
    <name type="scientific">Tuber aestivum</name>
    <name type="common">summer truffle</name>
    <dbReference type="NCBI Taxonomy" id="59557"/>
    <lineage>
        <taxon>Eukaryota</taxon>
        <taxon>Fungi</taxon>
        <taxon>Dikarya</taxon>
        <taxon>Ascomycota</taxon>
        <taxon>Pezizomycotina</taxon>
        <taxon>Pezizomycetes</taxon>
        <taxon>Pezizales</taxon>
        <taxon>Tuberaceae</taxon>
        <taxon>Tuber</taxon>
    </lineage>
</organism>
<reference evidence="2" key="1">
    <citation type="submission" date="2015-10" db="EMBL/GenBank/DDBJ databases">
        <authorList>
            <person name="Regsiter A."/>
            <person name="william w."/>
        </authorList>
    </citation>
    <scope>NUCLEOTIDE SEQUENCE</scope>
    <source>
        <strain evidence="2">Montdore</strain>
    </source>
</reference>
<name>A0A292PYD8_9PEZI</name>
<sequence length="174" mass="19565">MAMMMMEGLEVGTYKIEAFFLESGAVLVDCLRCQRRNQVVSVLLRTKPAGTSTLPTLTRVTYSAAVEAKCRTRSPAMKPASQNHSLRSGRDRNTTLPHSEAVTRPDEESPTAVTEHERHHRLLHRHRKAGQVEEDMYAGLNVHDNPEAIPEQEEERRKDGKIKRVLHKISCGGV</sequence>
<evidence type="ECO:0000313" key="3">
    <source>
        <dbReference type="Proteomes" id="UP001412239"/>
    </source>
</evidence>
<keyword evidence="3" id="KW-1185">Reference proteome</keyword>